<evidence type="ECO:0008006" key="4">
    <source>
        <dbReference type="Google" id="ProtNLM"/>
    </source>
</evidence>
<proteinExistence type="predicted"/>
<keyword evidence="3" id="KW-1185">Reference proteome</keyword>
<dbReference type="AlphaFoldDB" id="A0AAV2IAD0"/>
<comment type="caution">
    <text evidence="2">The sequence shown here is derived from an EMBL/GenBank/DDBJ whole genome shotgun (WGS) entry which is preliminary data.</text>
</comment>
<keyword evidence="1" id="KW-1133">Transmembrane helix</keyword>
<reference evidence="2 3" key="1">
    <citation type="submission" date="2024-04" db="EMBL/GenBank/DDBJ databases">
        <authorList>
            <consortium name="Genoscope - CEA"/>
            <person name="William W."/>
        </authorList>
    </citation>
    <scope>NUCLEOTIDE SEQUENCE [LARGE SCALE GENOMIC DNA]</scope>
</reference>
<dbReference type="InterPro" id="IPR026721">
    <property type="entry name" value="TMEM18"/>
</dbReference>
<dbReference type="EMBL" id="CAXITT010000573">
    <property type="protein sequence ID" value="CAL1543765.1"/>
    <property type="molecule type" value="Genomic_DNA"/>
</dbReference>
<feature type="transmembrane region" description="Helical" evidence="1">
    <location>
        <begin position="88"/>
        <end position="113"/>
    </location>
</feature>
<evidence type="ECO:0000313" key="2">
    <source>
        <dbReference type="EMBL" id="CAL1543765.1"/>
    </source>
</evidence>
<organism evidence="2 3">
    <name type="scientific">Lymnaea stagnalis</name>
    <name type="common">Great pond snail</name>
    <name type="synonym">Helix stagnalis</name>
    <dbReference type="NCBI Taxonomy" id="6523"/>
    <lineage>
        <taxon>Eukaryota</taxon>
        <taxon>Metazoa</taxon>
        <taxon>Spiralia</taxon>
        <taxon>Lophotrochozoa</taxon>
        <taxon>Mollusca</taxon>
        <taxon>Gastropoda</taxon>
        <taxon>Heterobranchia</taxon>
        <taxon>Euthyneura</taxon>
        <taxon>Panpulmonata</taxon>
        <taxon>Hygrophila</taxon>
        <taxon>Lymnaeoidea</taxon>
        <taxon>Lymnaeidae</taxon>
        <taxon>Lymnaea</taxon>
    </lineage>
</organism>
<keyword evidence="1" id="KW-0812">Transmembrane</keyword>
<keyword evidence="1" id="KW-0472">Membrane</keyword>
<protein>
    <recommendedName>
        <fullName evidence="4">Transmembrane protein 18</fullName>
    </recommendedName>
</protein>
<dbReference type="Pfam" id="PF14770">
    <property type="entry name" value="TMEM18"/>
    <property type="match status" value="1"/>
</dbReference>
<dbReference type="Proteomes" id="UP001497497">
    <property type="component" value="Unassembled WGS sequence"/>
</dbReference>
<gene>
    <name evidence="2" type="ORF">GSLYS_00017278001</name>
</gene>
<accession>A0AAV2IAD0</accession>
<sequence length="140" mass="16302">MKPIKTTQITGVWSYLETVDWSDPWFSALLAFHLLTFLITFITRNKQMILAGHFIALLLCVYMAETLNEFAANNWKMFSRQQYFDSKGMFISLVWSAPILLNCLLIVMMWILTSSQLMVTNGRLKLLADRRATDKEKKKN</sequence>
<feature type="transmembrane region" description="Helical" evidence="1">
    <location>
        <begin position="25"/>
        <end position="42"/>
    </location>
</feature>
<name>A0AAV2IAD0_LYMST</name>
<feature type="transmembrane region" description="Helical" evidence="1">
    <location>
        <begin position="49"/>
        <end position="68"/>
    </location>
</feature>
<evidence type="ECO:0000313" key="3">
    <source>
        <dbReference type="Proteomes" id="UP001497497"/>
    </source>
</evidence>
<evidence type="ECO:0000256" key="1">
    <source>
        <dbReference type="SAM" id="Phobius"/>
    </source>
</evidence>